<proteinExistence type="predicted"/>
<dbReference type="EMBL" id="MU802122">
    <property type="protein sequence ID" value="KAJ3981296.1"/>
    <property type="molecule type" value="Genomic_DNA"/>
</dbReference>
<sequence>MASLGSMIAVGPCSAVVLHSIRLLTVTPPTHAYPPFATSYCFRDVRGPERFAWYRRPLLFVYTLPCDFSPPQFLQFPSGQLTAVCNP</sequence>
<protein>
    <submittedName>
        <fullName evidence="1">Uncharacterized protein</fullName>
    </submittedName>
</protein>
<gene>
    <name evidence="1" type="ORF">F5890DRAFT_1536519</name>
</gene>
<evidence type="ECO:0000313" key="1">
    <source>
        <dbReference type="EMBL" id="KAJ3981296.1"/>
    </source>
</evidence>
<dbReference type="AlphaFoldDB" id="A0AA38UQ49"/>
<accession>A0AA38UQ49</accession>
<name>A0AA38UQ49_9AGAR</name>
<evidence type="ECO:0000313" key="2">
    <source>
        <dbReference type="Proteomes" id="UP001163850"/>
    </source>
</evidence>
<organism evidence="1 2">
    <name type="scientific">Lentinula detonsa</name>
    <dbReference type="NCBI Taxonomy" id="2804962"/>
    <lineage>
        <taxon>Eukaryota</taxon>
        <taxon>Fungi</taxon>
        <taxon>Dikarya</taxon>
        <taxon>Basidiomycota</taxon>
        <taxon>Agaricomycotina</taxon>
        <taxon>Agaricomycetes</taxon>
        <taxon>Agaricomycetidae</taxon>
        <taxon>Agaricales</taxon>
        <taxon>Marasmiineae</taxon>
        <taxon>Omphalotaceae</taxon>
        <taxon>Lentinula</taxon>
    </lineage>
</organism>
<comment type="caution">
    <text evidence="1">The sequence shown here is derived from an EMBL/GenBank/DDBJ whole genome shotgun (WGS) entry which is preliminary data.</text>
</comment>
<reference evidence="1" key="1">
    <citation type="submission" date="2022-08" db="EMBL/GenBank/DDBJ databases">
        <authorList>
            <consortium name="DOE Joint Genome Institute"/>
            <person name="Min B."/>
            <person name="Riley R."/>
            <person name="Sierra-Patev S."/>
            <person name="Naranjo-Ortiz M."/>
            <person name="Looney B."/>
            <person name="Konkel Z."/>
            <person name="Slot J.C."/>
            <person name="Sakamoto Y."/>
            <person name="Steenwyk J.L."/>
            <person name="Rokas A."/>
            <person name="Carro J."/>
            <person name="Camarero S."/>
            <person name="Ferreira P."/>
            <person name="Molpeceres G."/>
            <person name="Ruiz-Duenas F.J."/>
            <person name="Serrano A."/>
            <person name="Henrissat B."/>
            <person name="Drula E."/>
            <person name="Hughes K.W."/>
            <person name="Mata J.L."/>
            <person name="Ishikawa N.K."/>
            <person name="Vargas-Isla R."/>
            <person name="Ushijima S."/>
            <person name="Smith C.A."/>
            <person name="Ahrendt S."/>
            <person name="Andreopoulos W."/>
            <person name="He G."/>
            <person name="Labutti K."/>
            <person name="Lipzen A."/>
            <person name="Ng V."/>
            <person name="Sandor L."/>
            <person name="Barry K."/>
            <person name="Martinez A.T."/>
            <person name="Xiao Y."/>
            <person name="Gibbons J.G."/>
            <person name="Terashima K."/>
            <person name="Hibbett D.S."/>
            <person name="Grigoriev I.V."/>
        </authorList>
    </citation>
    <scope>NUCLEOTIDE SEQUENCE</scope>
    <source>
        <strain evidence="1">TFB7829</strain>
    </source>
</reference>
<dbReference type="Proteomes" id="UP001163850">
    <property type="component" value="Unassembled WGS sequence"/>
</dbReference>